<feature type="region of interest" description="Disordered" evidence="1">
    <location>
        <begin position="1"/>
        <end position="20"/>
    </location>
</feature>
<dbReference type="EMBL" id="BAABIM010000002">
    <property type="protein sequence ID" value="GAA4681360.1"/>
    <property type="molecule type" value="Genomic_DNA"/>
</dbReference>
<gene>
    <name evidence="2" type="ORF">GCM10023226_18180</name>
</gene>
<reference evidence="3" key="1">
    <citation type="journal article" date="2019" name="Int. J. Syst. Evol. Microbiol.">
        <title>The Global Catalogue of Microorganisms (GCM) 10K type strain sequencing project: providing services to taxonomists for standard genome sequencing and annotation.</title>
        <authorList>
            <consortium name="The Broad Institute Genomics Platform"/>
            <consortium name="The Broad Institute Genome Sequencing Center for Infectious Disease"/>
            <person name="Wu L."/>
            <person name="Ma J."/>
        </authorList>
    </citation>
    <scope>NUCLEOTIDE SEQUENCE [LARGE SCALE GENOMIC DNA]</scope>
    <source>
        <strain evidence="3">JCM 18127</strain>
    </source>
</reference>
<comment type="caution">
    <text evidence="2">The sequence shown here is derived from an EMBL/GenBank/DDBJ whole genome shotgun (WGS) entry which is preliminary data.</text>
</comment>
<evidence type="ECO:0000313" key="3">
    <source>
        <dbReference type="Proteomes" id="UP001500621"/>
    </source>
</evidence>
<name>A0ABP8W5U0_9ACTN</name>
<protein>
    <recommendedName>
        <fullName evidence="4">YbaB/EbfC family DNA-binding protein</fullName>
    </recommendedName>
</protein>
<proteinExistence type="predicted"/>
<evidence type="ECO:0000313" key="2">
    <source>
        <dbReference type="EMBL" id="GAA4681360.1"/>
    </source>
</evidence>
<sequence>MDHLHLHPDDTRHDTRHEEHLQRLHEGVEHARHRASAAEQYRARLERLRVTGHHEGVTVVLGHTGALVDVRLEEPLRRALLAANAVARGRLVDQVTELTAEAFGVASATTGAVVEAYERALQGAAPVAAVGQDRPVAVLR</sequence>
<evidence type="ECO:0000256" key="1">
    <source>
        <dbReference type="SAM" id="MobiDB-lite"/>
    </source>
</evidence>
<accession>A0ABP8W5U0</accession>
<dbReference type="RefSeq" id="WP_345264956.1">
    <property type="nucleotide sequence ID" value="NZ_BAABIM010000002.1"/>
</dbReference>
<keyword evidence="3" id="KW-1185">Reference proteome</keyword>
<organism evidence="2 3">
    <name type="scientific">Nocardioides nanhaiensis</name>
    <dbReference type="NCBI Taxonomy" id="1476871"/>
    <lineage>
        <taxon>Bacteria</taxon>
        <taxon>Bacillati</taxon>
        <taxon>Actinomycetota</taxon>
        <taxon>Actinomycetes</taxon>
        <taxon>Propionibacteriales</taxon>
        <taxon>Nocardioidaceae</taxon>
        <taxon>Nocardioides</taxon>
    </lineage>
</organism>
<evidence type="ECO:0008006" key="4">
    <source>
        <dbReference type="Google" id="ProtNLM"/>
    </source>
</evidence>
<dbReference type="Proteomes" id="UP001500621">
    <property type="component" value="Unassembled WGS sequence"/>
</dbReference>